<dbReference type="Proteomes" id="UP001155027">
    <property type="component" value="Unassembled WGS sequence"/>
</dbReference>
<evidence type="ECO:0000256" key="4">
    <source>
        <dbReference type="ARBA" id="ARBA00022801"/>
    </source>
</evidence>
<reference evidence="11" key="1">
    <citation type="submission" date="2022-08" db="EMBL/GenBank/DDBJ databases">
        <title>Genomic Encyclopedia of Type Strains, Phase V (KMG-V): Genome sequencing to study the core and pangenomes of soil and plant-associated prokaryotes.</title>
        <authorList>
            <person name="Whitman W."/>
        </authorList>
    </citation>
    <scope>NUCLEOTIDE SEQUENCE</scope>
    <source>
        <strain evidence="11">0</strain>
    </source>
</reference>
<dbReference type="InterPro" id="IPR029062">
    <property type="entry name" value="Class_I_gatase-like"/>
</dbReference>
<dbReference type="GO" id="GO:0008270">
    <property type="term" value="F:zinc ion binding"/>
    <property type="evidence" value="ECO:0007669"/>
    <property type="project" value="InterPro"/>
</dbReference>
<dbReference type="Gene3D" id="3.40.630.10">
    <property type="entry name" value="Zn peptidases"/>
    <property type="match status" value="1"/>
</dbReference>
<accession>A0A9X2PZC8</accession>
<dbReference type="SUPFAM" id="SSF52317">
    <property type="entry name" value="Class I glutamine amidotransferase-like"/>
    <property type="match status" value="1"/>
</dbReference>
<keyword evidence="4" id="KW-0378">Hydrolase</keyword>
<evidence type="ECO:0000259" key="10">
    <source>
        <dbReference type="PROSITE" id="PS52035"/>
    </source>
</evidence>
<protein>
    <recommendedName>
        <fullName evidence="10">Peptidase M14 domain-containing protein</fullName>
    </recommendedName>
</protein>
<dbReference type="EMBL" id="JANUAU010000004">
    <property type="protein sequence ID" value="MCS3677589.1"/>
    <property type="molecule type" value="Genomic_DNA"/>
</dbReference>
<keyword evidence="5" id="KW-0862">Zinc</keyword>
<dbReference type="PROSITE" id="PS52035">
    <property type="entry name" value="PEPTIDASE_M14"/>
    <property type="match status" value="1"/>
</dbReference>
<comment type="caution">
    <text evidence="7">Lacks conserved residue(s) required for the propagation of feature annotation.</text>
</comment>
<evidence type="ECO:0000256" key="8">
    <source>
        <dbReference type="SAM" id="MobiDB-lite"/>
    </source>
</evidence>
<dbReference type="GO" id="GO:0006508">
    <property type="term" value="P:proteolysis"/>
    <property type="evidence" value="ECO:0007669"/>
    <property type="project" value="UniProtKB-KW"/>
</dbReference>
<dbReference type="SMART" id="SM00631">
    <property type="entry name" value="Zn_pept"/>
    <property type="match status" value="1"/>
</dbReference>
<dbReference type="CDD" id="cd03143">
    <property type="entry name" value="A4_beta-galactosidase_middle_domain"/>
    <property type="match status" value="1"/>
</dbReference>
<dbReference type="AlphaFoldDB" id="A0A9X2PZC8"/>
<feature type="signal peptide" evidence="9">
    <location>
        <begin position="1"/>
        <end position="25"/>
    </location>
</feature>
<evidence type="ECO:0000313" key="11">
    <source>
        <dbReference type="EMBL" id="MCS3677589.1"/>
    </source>
</evidence>
<dbReference type="Pfam" id="PF00246">
    <property type="entry name" value="Peptidase_M14"/>
    <property type="match status" value="1"/>
</dbReference>
<organism evidence="11 12">
    <name type="scientific">Salinibacter ruber</name>
    <dbReference type="NCBI Taxonomy" id="146919"/>
    <lineage>
        <taxon>Bacteria</taxon>
        <taxon>Pseudomonadati</taxon>
        <taxon>Rhodothermota</taxon>
        <taxon>Rhodothermia</taxon>
        <taxon>Rhodothermales</taxon>
        <taxon>Salinibacteraceae</taxon>
        <taxon>Salinibacter</taxon>
    </lineage>
</organism>
<evidence type="ECO:0000256" key="7">
    <source>
        <dbReference type="PROSITE-ProRule" id="PRU01379"/>
    </source>
</evidence>
<evidence type="ECO:0000256" key="9">
    <source>
        <dbReference type="SAM" id="SignalP"/>
    </source>
</evidence>
<gene>
    <name evidence="11" type="ORF">GGP71_001512</name>
</gene>
<dbReference type="SUPFAM" id="SSF53187">
    <property type="entry name" value="Zn-dependent exopeptidases"/>
    <property type="match status" value="1"/>
</dbReference>
<dbReference type="CDD" id="cd06238">
    <property type="entry name" value="M14-like"/>
    <property type="match status" value="1"/>
</dbReference>
<keyword evidence="3" id="KW-0645">Protease</keyword>
<feature type="region of interest" description="Disordered" evidence="8">
    <location>
        <begin position="704"/>
        <end position="723"/>
    </location>
</feature>
<evidence type="ECO:0000256" key="3">
    <source>
        <dbReference type="ARBA" id="ARBA00022670"/>
    </source>
</evidence>
<dbReference type="Gene3D" id="3.40.50.880">
    <property type="match status" value="1"/>
</dbReference>
<dbReference type="PANTHER" id="PTHR11705:SF143">
    <property type="entry name" value="SLL0236 PROTEIN"/>
    <property type="match status" value="1"/>
</dbReference>
<dbReference type="GO" id="GO:0004181">
    <property type="term" value="F:metallocarboxypeptidase activity"/>
    <property type="evidence" value="ECO:0007669"/>
    <property type="project" value="InterPro"/>
</dbReference>
<evidence type="ECO:0000256" key="5">
    <source>
        <dbReference type="ARBA" id="ARBA00022833"/>
    </source>
</evidence>
<evidence type="ECO:0000256" key="2">
    <source>
        <dbReference type="ARBA" id="ARBA00005988"/>
    </source>
</evidence>
<evidence type="ECO:0000313" key="12">
    <source>
        <dbReference type="Proteomes" id="UP001155027"/>
    </source>
</evidence>
<dbReference type="PANTHER" id="PTHR11705">
    <property type="entry name" value="PROTEASE FAMILY M14 CARBOXYPEPTIDASE A,B"/>
    <property type="match status" value="1"/>
</dbReference>
<comment type="similarity">
    <text evidence="2 7">Belongs to the peptidase M14 family.</text>
</comment>
<sequence>MRPAVRPRLGLVVCALLVLPFTALAQPAEPLQSPATFLGYELGEQFTPHHRVVDYVRHVAEHSPRVAHRQYGTSVEGRPLLLATVTAPENHDRIETLRRDNRRRAGLADGAPQAEPTAVVWLSYGVHGNESVSTEAALRTLYALGNPQNERTGTWLGNTVVLLDPLLNPDGRARYVQWYKRMTGDQPNARPAAREHHEPWPGGRTNHYYFDLNRDWAWGIQPETRQRLAAYHRWMPHVHVDFHEMGVNEPYYFAPGAEPFHENLTEWQRDFQFTIGRNNADYFDENGWLYFTEEVFDLFYPGYGDTWPLFNGAIGMTYEQGGSGRAGRAIVTAEGDTLTLRDRLRRHHTTGLSTVEATAEHHEQVVRQFADYYASAQEDPPGEYRTYVVRRDAQGHRLAALADHLDRQRIRYGYVTDPQTVRGRSYRRGETEQARLQEGDLLVNAAQPKARLAKVLLEPTTTIVDSLTYDITAWSLPYAYGLEALALPESVAPDTNAAPGPPAAMTGDTDAPYAYVTPWTSRADARFAAALLDEGLRLRFATESFTVDDRSFDPGALLLTRAGNTNRTGRFDATVRRLAEAHDQSLHGASTGFTAQGPDFGSDNVGFVELPHVAALSGAPVSPTRVGEVWHFFDRQLNYPVTLLPADDFEASMLDDVDVLVLPSGEYSEWLMEARAEALTGWVRQGGRLIAMGAATGALADRPPYALTRKSPDASETGGDDALTSYDAQTRQRLAGATPGSIHRVRLDDSHPLGFGVEPPYFTLKRNDDAFAYLDSGHTVGALEAPAPVDGFMGHEAQRAIDDTFLFGTQPLGDGRVTYFVDNPLFRGFWYNGQVLFANAVFFVGNG</sequence>
<comment type="cofactor">
    <cofactor evidence="1">
        <name>Zn(2+)</name>
        <dbReference type="ChEBI" id="CHEBI:29105"/>
    </cofactor>
</comment>
<feature type="domain" description="Peptidase M14" evidence="10">
    <location>
        <begin position="45"/>
        <end position="373"/>
    </location>
</feature>
<evidence type="ECO:0000256" key="1">
    <source>
        <dbReference type="ARBA" id="ARBA00001947"/>
    </source>
</evidence>
<keyword evidence="6" id="KW-0482">Metalloprotease</keyword>
<feature type="chain" id="PRO_5040802339" description="Peptidase M14 domain-containing protein" evidence="9">
    <location>
        <begin position="26"/>
        <end position="847"/>
    </location>
</feature>
<keyword evidence="9" id="KW-0732">Signal</keyword>
<dbReference type="GO" id="GO:0005615">
    <property type="term" value="C:extracellular space"/>
    <property type="evidence" value="ECO:0007669"/>
    <property type="project" value="TreeGrafter"/>
</dbReference>
<dbReference type="RefSeq" id="WP_259080040.1">
    <property type="nucleotide sequence ID" value="NZ_JANUAU010000004.1"/>
</dbReference>
<dbReference type="InterPro" id="IPR000834">
    <property type="entry name" value="Peptidase_M14"/>
</dbReference>
<proteinExistence type="inferred from homology"/>
<name>A0A9X2PZC8_9BACT</name>
<evidence type="ECO:0000256" key="6">
    <source>
        <dbReference type="ARBA" id="ARBA00023049"/>
    </source>
</evidence>
<comment type="caution">
    <text evidence="11">The sequence shown here is derived from an EMBL/GenBank/DDBJ whole genome shotgun (WGS) entry which is preliminary data.</text>
</comment>